<name>U6M5T3_EIMMA</name>
<evidence type="ECO:0000256" key="2">
    <source>
        <dbReference type="SAM" id="MobiDB-lite"/>
    </source>
</evidence>
<feature type="region of interest" description="Disordered" evidence="2">
    <location>
        <begin position="1"/>
        <end position="27"/>
    </location>
</feature>
<sequence length="283" mass="32443">MTGEAPEAAAAPPGCSPSVPPISIPPSVSKDAELAAVQIAIEKTTRLLELEKRRLWDLSDASERAQAEYNEKRTRYCFNKAETSKEFYQAEQQIHLLENRVAQATSKHNTELCEIAELRVAIDKHRKDRLSLEQLQLVLTKEAAAQETELHAVKQQIQTLQQEEQQALQDKKQLRKIQDKERTEFKQILQKKQQILKSHEQRLKEMQQQANKDGMRLHGQIRDSGFAVPEEDHRHGSTQKLLKDILKATLLNAAQRRSIKQYKKHIEVFDRAMESIRASTGIS</sequence>
<dbReference type="VEuPathDB" id="ToxoDB:EMWEY_00057980"/>
<dbReference type="OrthoDB" id="6766775at2759"/>
<feature type="coiled-coil region" evidence="1">
    <location>
        <begin position="80"/>
        <end position="216"/>
    </location>
</feature>
<dbReference type="RefSeq" id="XP_013336200.1">
    <property type="nucleotide sequence ID" value="XM_013480746.1"/>
</dbReference>
<dbReference type="PANTHER" id="PTHR21694">
    <property type="entry name" value="COILED-COIL DOMAIN-CONTAINING PROTEIN 63"/>
    <property type="match status" value="1"/>
</dbReference>
<dbReference type="OMA" id="ESHEWEI"/>
<protein>
    <submittedName>
        <fullName evidence="3">Uncharacterized protein</fullName>
    </submittedName>
</protein>
<feature type="compositionally biased region" description="Pro residues" evidence="2">
    <location>
        <begin position="14"/>
        <end position="24"/>
    </location>
</feature>
<dbReference type="AlphaFoldDB" id="U6M5T3"/>
<gene>
    <name evidence="3" type="ORF">EMWEY_00057980</name>
</gene>
<feature type="non-terminal residue" evidence="3">
    <location>
        <position position="283"/>
    </location>
</feature>
<dbReference type="GeneID" id="25339784"/>
<accession>U6M5T3</accession>
<dbReference type="EMBL" id="HG720544">
    <property type="protein sequence ID" value="CDJ59552.1"/>
    <property type="molecule type" value="Genomic_DNA"/>
</dbReference>
<dbReference type="Proteomes" id="UP000030763">
    <property type="component" value="Unassembled WGS sequence"/>
</dbReference>
<keyword evidence="4" id="KW-1185">Reference proteome</keyword>
<dbReference type="PANTHER" id="PTHR21694:SF18">
    <property type="entry name" value="COILED-COIL DOMAIN-CONTAINING PROTEIN 63"/>
    <property type="match status" value="1"/>
</dbReference>
<organism evidence="3 4">
    <name type="scientific">Eimeria maxima</name>
    <name type="common">Coccidian parasite</name>
    <dbReference type="NCBI Taxonomy" id="5804"/>
    <lineage>
        <taxon>Eukaryota</taxon>
        <taxon>Sar</taxon>
        <taxon>Alveolata</taxon>
        <taxon>Apicomplexa</taxon>
        <taxon>Conoidasida</taxon>
        <taxon>Coccidia</taxon>
        <taxon>Eucoccidiorida</taxon>
        <taxon>Eimeriorina</taxon>
        <taxon>Eimeriidae</taxon>
        <taxon>Eimeria</taxon>
    </lineage>
</organism>
<proteinExistence type="predicted"/>
<reference evidence="3" key="2">
    <citation type="submission" date="2013-10" db="EMBL/GenBank/DDBJ databases">
        <authorList>
            <person name="Aslett M."/>
        </authorList>
    </citation>
    <scope>NUCLEOTIDE SEQUENCE [LARGE SCALE GENOMIC DNA]</scope>
    <source>
        <strain evidence="3">Weybridge</strain>
    </source>
</reference>
<dbReference type="InterPro" id="IPR051876">
    <property type="entry name" value="ODA-DC/CCD"/>
</dbReference>
<feature type="compositionally biased region" description="Low complexity" evidence="2">
    <location>
        <begin position="1"/>
        <end position="13"/>
    </location>
</feature>
<reference evidence="3" key="1">
    <citation type="submission" date="2013-10" db="EMBL/GenBank/DDBJ databases">
        <title>Genomic analysis of the causative agents of coccidiosis in chickens.</title>
        <authorList>
            <person name="Reid A.J."/>
            <person name="Blake D."/>
            <person name="Billington K."/>
            <person name="Browne H."/>
            <person name="Dunn M."/>
            <person name="Hung S."/>
            <person name="Kawahara F."/>
            <person name="Miranda-Saavedra D."/>
            <person name="Mourier T."/>
            <person name="Nagra H."/>
            <person name="Otto T.D."/>
            <person name="Rawlings N."/>
            <person name="Sanchez A."/>
            <person name="Sanders M."/>
            <person name="Subramaniam C."/>
            <person name="Tay Y."/>
            <person name="Dear P."/>
            <person name="Doerig C."/>
            <person name="Gruber A."/>
            <person name="Parkinson J."/>
            <person name="Shirley M."/>
            <person name="Wan K.L."/>
            <person name="Berriman M."/>
            <person name="Tomley F."/>
            <person name="Pain A."/>
        </authorList>
    </citation>
    <scope>NUCLEOTIDE SEQUENCE [LARGE SCALE GENOMIC DNA]</scope>
    <source>
        <strain evidence="3">Weybridge</strain>
    </source>
</reference>
<evidence type="ECO:0000256" key="1">
    <source>
        <dbReference type="SAM" id="Coils"/>
    </source>
</evidence>
<keyword evidence="1" id="KW-0175">Coiled coil</keyword>
<evidence type="ECO:0000313" key="4">
    <source>
        <dbReference type="Proteomes" id="UP000030763"/>
    </source>
</evidence>
<evidence type="ECO:0000313" key="3">
    <source>
        <dbReference type="EMBL" id="CDJ59552.1"/>
    </source>
</evidence>